<evidence type="ECO:0000256" key="1">
    <source>
        <dbReference type="SAM" id="MobiDB-lite"/>
    </source>
</evidence>
<evidence type="ECO:0000313" key="3">
    <source>
        <dbReference type="EMBL" id="TNV14422.1"/>
    </source>
</evidence>
<evidence type="ECO:0000313" key="4">
    <source>
        <dbReference type="Proteomes" id="UP000313390"/>
    </source>
</evidence>
<organism evidence="3 4">
    <name type="scientific">Brucella pecoris</name>
    <dbReference type="NCBI Taxonomy" id="867683"/>
    <lineage>
        <taxon>Bacteria</taxon>
        <taxon>Pseudomonadati</taxon>
        <taxon>Pseudomonadota</taxon>
        <taxon>Alphaproteobacteria</taxon>
        <taxon>Hyphomicrobiales</taxon>
        <taxon>Brucellaceae</taxon>
        <taxon>Brucella/Ochrobactrum group</taxon>
        <taxon>Brucella</taxon>
    </lineage>
</organism>
<dbReference type="EMBL" id="JACIEX010000002">
    <property type="protein sequence ID" value="MBB4092597.1"/>
    <property type="molecule type" value="Genomic_DNA"/>
</dbReference>
<comment type="caution">
    <text evidence="3">The sequence shown here is derived from an EMBL/GenBank/DDBJ whole genome shotgun (WGS) entry which is preliminary data.</text>
</comment>
<feature type="compositionally biased region" description="Basic and acidic residues" evidence="1">
    <location>
        <begin position="10"/>
        <end position="23"/>
    </location>
</feature>
<reference evidence="3" key="2">
    <citation type="submission" date="2019-06" db="EMBL/GenBank/DDBJ databases">
        <authorList>
            <person name="Hu M."/>
        </authorList>
    </citation>
    <scope>NUCLEOTIDE SEQUENCE</scope>
    <source>
        <strain evidence="3">08RB2639</strain>
    </source>
</reference>
<proteinExistence type="predicted"/>
<dbReference type="EMBL" id="VEWK01000002">
    <property type="protein sequence ID" value="TNV14422.1"/>
    <property type="molecule type" value="Genomic_DNA"/>
</dbReference>
<evidence type="ECO:0000313" key="5">
    <source>
        <dbReference type="Proteomes" id="UP000553980"/>
    </source>
</evidence>
<sequence>MTSQPNSLRKAVDRSEQAQEKLPPRRTVIDKETVISESRQQYRGFIEAINRASDKEIERALKMAAF</sequence>
<evidence type="ECO:0000313" key="2">
    <source>
        <dbReference type="EMBL" id="MBB4092597.1"/>
    </source>
</evidence>
<dbReference type="AlphaFoldDB" id="A0A5C5CSH2"/>
<accession>A0A5C5CSH2</accession>
<dbReference type="Proteomes" id="UP000553980">
    <property type="component" value="Unassembled WGS sequence"/>
</dbReference>
<protein>
    <submittedName>
        <fullName evidence="3">Uncharacterized protein</fullName>
    </submittedName>
</protein>
<dbReference type="Proteomes" id="UP000313390">
    <property type="component" value="Unassembled WGS sequence"/>
</dbReference>
<keyword evidence="5" id="KW-1185">Reference proteome</keyword>
<dbReference type="RefSeq" id="WP_140019562.1">
    <property type="nucleotide sequence ID" value="NZ_JACIEX010000002.1"/>
</dbReference>
<feature type="region of interest" description="Disordered" evidence="1">
    <location>
        <begin position="1"/>
        <end position="23"/>
    </location>
</feature>
<gene>
    <name evidence="3" type="ORF">FIB18_04110</name>
    <name evidence="2" type="ORF">GGQ79_001082</name>
</gene>
<reference evidence="3 4" key="1">
    <citation type="journal article" date="2011" name="Int. J. Syst. Evol. Microbiol.">
        <title>Ochrobactrum pecoris sp. nov., isolated from farm animals.</title>
        <authorList>
            <person name="Kampfer P."/>
            <person name="Huber B."/>
            <person name="Busse H.J."/>
            <person name="Scholz H.C."/>
            <person name="Tomaso H."/>
            <person name="Hotzel H."/>
            <person name="Melzer F."/>
        </authorList>
    </citation>
    <scope>NUCLEOTIDE SEQUENCE [LARGE SCALE GENOMIC DNA]</scope>
    <source>
        <strain evidence="3 4">08RB2639</strain>
    </source>
</reference>
<name>A0A5C5CSH2_9HYPH</name>
<reference evidence="2 5" key="3">
    <citation type="submission" date="2020-08" db="EMBL/GenBank/DDBJ databases">
        <title>Genomic Encyclopedia of Type Strains, Phase IV (KMG-IV): sequencing the most valuable type-strain genomes for metagenomic binning, comparative biology and taxonomic classification.</title>
        <authorList>
            <person name="Goeker M."/>
        </authorList>
    </citation>
    <scope>NUCLEOTIDE SEQUENCE [LARGE SCALE GENOMIC DNA]</scope>
    <source>
        <strain evidence="2 5">DSM 23868</strain>
    </source>
</reference>